<evidence type="ECO:0000313" key="1">
    <source>
        <dbReference type="EMBL" id="VDO57533.1"/>
    </source>
</evidence>
<keyword evidence="2" id="KW-1185">Reference proteome</keyword>
<dbReference type="Gene3D" id="3.10.450.10">
    <property type="match status" value="1"/>
</dbReference>
<dbReference type="AlphaFoldDB" id="A0A183LHI5"/>
<organism evidence="1 2">
    <name type="scientific">Schistosoma margrebowiei</name>
    <dbReference type="NCBI Taxonomy" id="48269"/>
    <lineage>
        <taxon>Eukaryota</taxon>
        <taxon>Metazoa</taxon>
        <taxon>Spiralia</taxon>
        <taxon>Lophotrochozoa</taxon>
        <taxon>Platyhelminthes</taxon>
        <taxon>Trematoda</taxon>
        <taxon>Digenea</taxon>
        <taxon>Strigeidida</taxon>
        <taxon>Schistosomatoidea</taxon>
        <taxon>Schistosomatidae</taxon>
        <taxon>Schistosoma</taxon>
    </lineage>
</organism>
<accession>A0A183LHI5</accession>
<name>A0A183LHI5_9TREM</name>
<reference evidence="1 2" key="1">
    <citation type="submission" date="2018-11" db="EMBL/GenBank/DDBJ databases">
        <authorList>
            <consortium name="Pathogen Informatics"/>
        </authorList>
    </citation>
    <scope>NUCLEOTIDE SEQUENCE [LARGE SCALE GENOMIC DNA]</scope>
    <source>
        <strain evidence="1 2">Zambia</strain>
    </source>
</reference>
<sequence length="178" mass="20738">MVVGGSEQETVYRGFVLLATRQHGVHVILRELIIPDGFDPVSLRFTDKDVIELSGPRLTSCRPKMYLQLIGNWVIVNGVLIQYNLHLTRTNCRKHNRITQNVKNNQAIRCQLNYKTIGQVCRIQILLQPWMKQQCQITIKSCKPEMKSMNKKKYTPQHHQSMIPYNHPLSIMNNRVLF</sequence>
<protein>
    <submittedName>
        <fullName evidence="1">Uncharacterized protein</fullName>
    </submittedName>
</protein>
<dbReference type="EMBL" id="UZAI01000915">
    <property type="protein sequence ID" value="VDO57533.1"/>
    <property type="molecule type" value="Genomic_DNA"/>
</dbReference>
<gene>
    <name evidence="1" type="ORF">SMRZ_LOCUS3260</name>
</gene>
<evidence type="ECO:0000313" key="2">
    <source>
        <dbReference type="Proteomes" id="UP000277204"/>
    </source>
</evidence>
<proteinExistence type="predicted"/>
<dbReference type="Proteomes" id="UP000277204">
    <property type="component" value="Unassembled WGS sequence"/>
</dbReference>